<dbReference type="EC" id="3.1.1.-" evidence="6"/>
<keyword evidence="4 6" id="KW-0134">Cell wall</keyword>
<comment type="function">
    <text evidence="1 6">Hydrolyzes acetyl esters in homogalacturonan regions of pectin. In type I primary cell wall, galacturonic acid residues of pectin can be acetylated at the O-2 and O-3 positions. Decreasing the degree of acetylation of pectin gels in vitro alters their physical properties.</text>
</comment>
<dbReference type="Proteomes" id="UP000077755">
    <property type="component" value="Chromosome 2"/>
</dbReference>
<keyword evidence="6" id="KW-0378">Hydrolase</keyword>
<evidence type="ECO:0000256" key="3">
    <source>
        <dbReference type="ARBA" id="ARBA00005784"/>
    </source>
</evidence>
<dbReference type="OMA" id="CARDCKL"/>
<evidence type="ECO:0000256" key="4">
    <source>
        <dbReference type="ARBA" id="ARBA00022512"/>
    </source>
</evidence>
<gene>
    <name evidence="7" type="ORF">DCAR_0207051</name>
</gene>
<keyword evidence="6" id="KW-0732">Signal</keyword>
<organism evidence="7 8">
    <name type="scientific">Daucus carota subsp. sativus</name>
    <name type="common">Carrot</name>
    <dbReference type="NCBI Taxonomy" id="79200"/>
    <lineage>
        <taxon>Eukaryota</taxon>
        <taxon>Viridiplantae</taxon>
        <taxon>Streptophyta</taxon>
        <taxon>Embryophyta</taxon>
        <taxon>Tracheophyta</taxon>
        <taxon>Spermatophyta</taxon>
        <taxon>Magnoliopsida</taxon>
        <taxon>eudicotyledons</taxon>
        <taxon>Gunneridae</taxon>
        <taxon>Pentapetalae</taxon>
        <taxon>asterids</taxon>
        <taxon>campanulids</taxon>
        <taxon>Apiales</taxon>
        <taxon>Apiaceae</taxon>
        <taxon>Apioideae</taxon>
        <taxon>Scandiceae</taxon>
        <taxon>Daucinae</taxon>
        <taxon>Daucus</taxon>
        <taxon>Daucus sect. Daucus</taxon>
    </lineage>
</organism>
<reference evidence="7" key="2">
    <citation type="submission" date="2022-03" db="EMBL/GenBank/DDBJ databases">
        <title>Draft title - Genomic analysis of global carrot germplasm unveils the trajectory of domestication and the origin of high carotenoid orange carrot.</title>
        <authorList>
            <person name="Iorizzo M."/>
            <person name="Ellison S."/>
            <person name="Senalik D."/>
            <person name="Macko-Podgorni A."/>
            <person name="Grzebelus D."/>
            <person name="Bostan H."/>
            <person name="Rolling W."/>
            <person name="Curaba J."/>
            <person name="Simon P."/>
        </authorList>
    </citation>
    <scope>NUCLEOTIDE SEQUENCE</scope>
    <source>
        <tissue evidence="7">Leaf</tissue>
    </source>
</reference>
<dbReference type="InterPro" id="IPR004963">
    <property type="entry name" value="PAE/NOTUM"/>
</dbReference>
<dbReference type="EMBL" id="CP093344">
    <property type="protein sequence ID" value="WOG87819.1"/>
    <property type="molecule type" value="Genomic_DNA"/>
</dbReference>
<feature type="signal peptide" evidence="6">
    <location>
        <begin position="1"/>
        <end position="25"/>
    </location>
</feature>
<keyword evidence="8" id="KW-1185">Reference proteome</keyword>
<name>A0A162ASU4_DAUCS</name>
<dbReference type="PANTHER" id="PTHR21562">
    <property type="entry name" value="NOTUM-RELATED"/>
    <property type="match status" value="1"/>
</dbReference>
<dbReference type="OrthoDB" id="1703246at2759"/>
<evidence type="ECO:0000256" key="1">
    <source>
        <dbReference type="ARBA" id="ARBA00003534"/>
    </source>
</evidence>
<dbReference type="GO" id="GO:0071555">
    <property type="term" value="P:cell wall organization"/>
    <property type="evidence" value="ECO:0007669"/>
    <property type="project" value="UniProtKB-KW"/>
</dbReference>
<feature type="chain" id="PRO_5042620664" description="Pectin acetylesterase" evidence="6">
    <location>
        <begin position="26"/>
        <end position="398"/>
    </location>
</feature>
<dbReference type="PANTHER" id="PTHR21562:SF93">
    <property type="entry name" value="PECTIN ACETYLESTERASE 8"/>
    <property type="match status" value="1"/>
</dbReference>
<dbReference type="GO" id="GO:0009505">
    <property type="term" value="C:plant-type cell wall"/>
    <property type="evidence" value="ECO:0007669"/>
    <property type="project" value="TreeGrafter"/>
</dbReference>
<keyword evidence="6" id="KW-0964">Secreted</keyword>
<dbReference type="GO" id="GO:0052793">
    <property type="term" value="F:pectin acetylesterase activity"/>
    <property type="evidence" value="ECO:0007669"/>
    <property type="project" value="TreeGrafter"/>
</dbReference>
<evidence type="ECO:0000313" key="7">
    <source>
        <dbReference type="EMBL" id="WOG87819.1"/>
    </source>
</evidence>
<reference evidence="7" key="1">
    <citation type="journal article" date="2016" name="Nat. Genet.">
        <title>A high-quality carrot genome assembly provides new insights into carotenoid accumulation and asterid genome evolution.</title>
        <authorList>
            <person name="Iorizzo M."/>
            <person name="Ellison S."/>
            <person name="Senalik D."/>
            <person name="Zeng P."/>
            <person name="Satapoomin P."/>
            <person name="Huang J."/>
            <person name="Bowman M."/>
            <person name="Iovene M."/>
            <person name="Sanseverino W."/>
            <person name="Cavagnaro P."/>
            <person name="Yildiz M."/>
            <person name="Macko-Podgorni A."/>
            <person name="Moranska E."/>
            <person name="Grzebelus E."/>
            <person name="Grzebelus D."/>
            <person name="Ashrafi H."/>
            <person name="Zheng Z."/>
            <person name="Cheng S."/>
            <person name="Spooner D."/>
            <person name="Van Deynze A."/>
            <person name="Simon P."/>
        </authorList>
    </citation>
    <scope>NUCLEOTIDE SEQUENCE</scope>
    <source>
        <tissue evidence="7">Leaf</tissue>
    </source>
</reference>
<protein>
    <recommendedName>
        <fullName evidence="6">Pectin acetylesterase</fullName>
        <ecNumber evidence="6">3.1.1.-</ecNumber>
    </recommendedName>
</protein>
<evidence type="ECO:0000256" key="2">
    <source>
        <dbReference type="ARBA" id="ARBA00004191"/>
    </source>
</evidence>
<sequence length="398" mass="44439">MAGRRLSQAFYTLLVVCNLIKFGRGVDFPYVTRLVNLTYLHYAVRQGAVCLDGSPPAYQFDKGFGDGVNNWLVFLEGGGWCDTTEDCLNRILLNGMGSSTNMFPKNFTGMTSNEPSLNPYFYNWNRVYVRYCDGASFTGNNVDPVHKLHYKGAKIFNVIVKDLLAKGMKNASNALLTGCSAGGLAATLNCDKFRSLLSTSTRVKCASDAGYFPHLKDVLGGFSFAKYFDNIVKLHGSAKNLPKSCTSKMKPRSLCFHPQYSLPYVQTPVFIINSAYDTYQIANILAPNITNLPKSWETCRSNTTTCLTPDHVETLKEFRLGFLDALPKLGNSSFRGMFITSCLIHCQYHLQQSWHGDDPRFRLHNKAISEALGEWYSGKAALQIIDHENDLPRVCLTL</sequence>
<dbReference type="Gramene" id="KZN05413">
    <property type="protein sequence ID" value="KZN05413"/>
    <property type="gene ID" value="DCAR_006250"/>
</dbReference>
<comment type="similarity">
    <text evidence="3 6">Belongs to the pectinacetylesterase family.</text>
</comment>
<comment type="subcellular location">
    <subcellularLocation>
        <location evidence="2 6">Secreted</location>
        <location evidence="2 6">Cell wall</location>
    </subcellularLocation>
</comment>
<accession>A0A162ASU4</accession>
<keyword evidence="5 6" id="KW-0961">Cell wall biogenesis/degradation</keyword>
<evidence type="ECO:0000256" key="5">
    <source>
        <dbReference type="ARBA" id="ARBA00023316"/>
    </source>
</evidence>
<proteinExistence type="inferred from homology"/>
<dbReference type="Pfam" id="PF03283">
    <property type="entry name" value="PAE"/>
    <property type="match status" value="1"/>
</dbReference>
<evidence type="ECO:0000256" key="6">
    <source>
        <dbReference type="RuleBase" id="RU363114"/>
    </source>
</evidence>
<evidence type="ECO:0000313" key="8">
    <source>
        <dbReference type="Proteomes" id="UP000077755"/>
    </source>
</evidence>
<dbReference type="AlphaFoldDB" id="A0A162ASU4"/>
<dbReference type="KEGG" id="dcr:108207537"/>